<dbReference type="HOGENOM" id="CLU_026673_11_2_1"/>
<dbReference type="InterPro" id="IPR050129">
    <property type="entry name" value="Zn_alcohol_dh"/>
</dbReference>
<dbReference type="PANTHER" id="PTHR43401">
    <property type="entry name" value="L-THREONINE 3-DEHYDROGENASE"/>
    <property type="match status" value="1"/>
</dbReference>
<dbReference type="InterPro" id="IPR036291">
    <property type="entry name" value="NAD(P)-bd_dom_sf"/>
</dbReference>
<name>W9VYW8_9EURO</name>
<proteinExistence type="inferred from homology"/>
<dbReference type="PROSITE" id="PS00059">
    <property type="entry name" value="ADH_ZINC"/>
    <property type="match status" value="1"/>
</dbReference>
<keyword evidence="3" id="KW-0560">Oxidoreductase</keyword>
<dbReference type="EMBL" id="AMGW01000003">
    <property type="protein sequence ID" value="EXJ61037.1"/>
    <property type="molecule type" value="Genomic_DNA"/>
</dbReference>
<dbReference type="Gene3D" id="3.90.180.10">
    <property type="entry name" value="Medium-chain alcohol dehydrogenases, catalytic domain"/>
    <property type="match status" value="1"/>
</dbReference>
<evidence type="ECO:0000259" key="5">
    <source>
        <dbReference type="SMART" id="SM00829"/>
    </source>
</evidence>
<dbReference type="InterPro" id="IPR013149">
    <property type="entry name" value="ADH-like_C"/>
</dbReference>
<dbReference type="Proteomes" id="UP000019473">
    <property type="component" value="Unassembled WGS sequence"/>
</dbReference>
<evidence type="ECO:0000256" key="4">
    <source>
        <dbReference type="RuleBase" id="RU361277"/>
    </source>
</evidence>
<evidence type="ECO:0000256" key="2">
    <source>
        <dbReference type="ARBA" id="ARBA00022833"/>
    </source>
</evidence>
<keyword evidence="7" id="KW-1185">Reference proteome</keyword>
<evidence type="ECO:0000313" key="7">
    <source>
        <dbReference type="Proteomes" id="UP000019473"/>
    </source>
</evidence>
<dbReference type="RefSeq" id="XP_007757390.1">
    <property type="nucleotide sequence ID" value="XM_007759200.1"/>
</dbReference>
<dbReference type="InterPro" id="IPR011032">
    <property type="entry name" value="GroES-like_sf"/>
</dbReference>
<comment type="cofactor">
    <cofactor evidence="4">
        <name>Zn(2+)</name>
        <dbReference type="ChEBI" id="CHEBI:29105"/>
    </cofactor>
</comment>
<dbReference type="Pfam" id="PF00107">
    <property type="entry name" value="ADH_zinc_N"/>
    <property type="match status" value="1"/>
</dbReference>
<dbReference type="Gene3D" id="3.40.50.720">
    <property type="entry name" value="NAD(P)-binding Rossmann-like Domain"/>
    <property type="match status" value="1"/>
</dbReference>
<dbReference type="SMART" id="SM00829">
    <property type="entry name" value="PKS_ER"/>
    <property type="match status" value="1"/>
</dbReference>
<keyword evidence="1 4" id="KW-0479">Metal-binding</keyword>
<dbReference type="SUPFAM" id="SSF51735">
    <property type="entry name" value="NAD(P)-binding Rossmann-fold domains"/>
    <property type="match status" value="1"/>
</dbReference>
<dbReference type="AlphaFoldDB" id="W9VYW8"/>
<dbReference type="eggNOG" id="KOG0022">
    <property type="taxonomic scope" value="Eukaryota"/>
</dbReference>
<dbReference type="CDD" id="cd08254">
    <property type="entry name" value="hydroxyacyl_CoA_DH"/>
    <property type="match status" value="1"/>
</dbReference>
<feature type="domain" description="Enoyl reductase (ER)" evidence="5">
    <location>
        <begin position="15"/>
        <end position="352"/>
    </location>
</feature>
<comment type="caution">
    <text evidence="6">The sequence shown here is derived from an EMBL/GenBank/DDBJ whole genome shotgun (WGS) entry which is preliminary data.</text>
</comment>
<dbReference type="SUPFAM" id="SSF50129">
    <property type="entry name" value="GroES-like"/>
    <property type="match status" value="1"/>
</dbReference>
<dbReference type="STRING" id="1182544.W9VYW8"/>
<organism evidence="6 7">
    <name type="scientific">Cladophialophora yegresii CBS 114405</name>
    <dbReference type="NCBI Taxonomy" id="1182544"/>
    <lineage>
        <taxon>Eukaryota</taxon>
        <taxon>Fungi</taxon>
        <taxon>Dikarya</taxon>
        <taxon>Ascomycota</taxon>
        <taxon>Pezizomycotina</taxon>
        <taxon>Eurotiomycetes</taxon>
        <taxon>Chaetothyriomycetidae</taxon>
        <taxon>Chaetothyriales</taxon>
        <taxon>Herpotrichiellaceae</taxon>
        <taxon>Cladophialophora</taxon>
    </lineage>
</organism>
<dbReference type="GeneID" id="19179775"/>
<dbReference type="GO" id="GO:0016491">
    <property type="term" value="F:oxidoreductase activity"/>
    <property type="evidence" value="ECO:0007669"/>
    <property type="project" value="UniProtKB-KW"/>
</dbReference>
<dbReference type="Pfam" id="PF08240">
    <property type="entry name" value="ADH_N"/>
    <property type="match status" value="1"/>
</dbReference>
<gene>
    <name evidence="6" type="ORF">A1O7_05190</name>
</gene>
<dbReference type="InterPro" id="IPR020843">
    <property type="entry name" value="ER"/>
</dbReference>
<dbReference type="GO" id="GO:0008270">
    <property type="term" value="F:zinc ion binding"/>
    <property type="evidence" value="ECO:0007669"/>
    <property type="project" value="InterPro"/>
</dbReference>
<comment type="similarity">
    <text evidence="4">Belongs to the zinc-containing alcohol dehydrogenase family.</text>
</comment>
<evidence type="ECO:0000256" key="3">
    <source>
        <dbReference type="ARBA" id="ARBA00023002"/>
    </source>
</evidence>
<dbReference type="VEuPathDB" id="FungiDB:A1O7_05190"/>
<dbReference type="OrthoDB" id="256333at2759"/>
<accession>W9VYW8</accession>
<dbReference type="PANTHER" id="PTHR43401:SF2">
    <property type="entry name" value="L-THREONINE 3-DEHYDROGENASE"/>
    <property type="match status" value="1"/>
</dbReference>
<reference evidence="6 7" key="1">
    <citation type="submission" date="2013-03" db="EMBL/GenBank/DDBJ databases">
        <title>The Genome Sequence of Cladophialophora yegresii CBS 114405.</title>
        <authorList>
            <consortium name="The Broad Institute Genomics Platform"/>
            <person name="Cuomo C."/>
            <person name="de Hoog S."/>
            <person name="Gorbushina A."/>
            <person name="Walker B."/>
            <person name="Young S.K."/>
            <person name="Zeng Q."/>
            <person name="Gargeya S."/>
            <person name="Fitzgerald M."/>
            <person name="Haas B."/>
            <person name="Abouelleil A."/>
            <person name="Allen A.W."/>
            <person name="Alvarado L."/>
            <person name="Arachchi H.M."/>
            <person name="Berlin A.M."/>
            <person name="Chapman S.B."/>
            <person name="Gainer-Dewar J."/>
            <person name="Goldberg J."/>
            <person name="Griggs A."/>
            <person name="Gujja S."/>
            <person name="Hansen M."/>
            <person name="Howarth C."/>
            <person name="Imamovic A."/>
            <person name="Ireland A."/>
            <person name="Larimer J."/>
            <person name="McCowan C."/>
            <person name="Murphy C."/>
            <person name="Pearson M."/>
            <person name="Poon T.W."/>
            <person name="Priest M."/>
            <person name="Roberts A."/>
            <person name="Saif S."/>
            <person name="Shea T."/>
            <person name="Sisk P."/>
            <person name="Sykes S."/>
            <person name="Wortman J."/>
            <person name="Nusbaum C."/>
            <person name="Birren B."/>
        </authorList>
    </citation>
    <scope>NUCLEOTIDE SEQUENCE [LARGE SCALE GENOMIC DNA]</scope>
    <source>
        <strain evidence="6 7">CBS 114405</strain>
    </source>
</reference>
<evidence type="ECO:0000313" key="6">
    <source>
        <dbReference type="EMBL" id="EXJ61037.1"/>
    </source>
</evidence>
<protein>
    <recommendedName>
        <fullName evidence="5">Enoyl reductase (ER) domain-containing protein</fullName>
    </recommendedName>
</protein>
<dbReference type="InterPro" id="IPR002328">
    <property type="entry name" value="ADH_Zn_CS"/>
</dbReference>
<dbReference type="InterPro" id="IPR013154">
    <property type="entry name" value="ADH-like_N"/>
</dbReference>
<sequence>MASTTLPKTMLAWQRHLPSTELLRLEVPVPTPTGDEILVKILAAGVCHSDYALKHMEKLPSEFLKWKPNFTMGHEGAGEVVATGPAAKDFKVGDKVVVMCVPGCGDSLTCPECSRGVPQICHQSPHFGGGHDGFFADYTVVPERAAVLLPTGVTFEAGAVATDACMTAHHAVVDRAGAEKGQTLLIIGLGGLGFNALQIALSKSARVVVMDQRQAVLDAAEALGVPKEDIVPASAPNPSQWLRDHAIDVDTVIDFCGLKQTFETAVASVRKAGTIIVVGLLSPEISLATGTIVRKQLSILGSYGGTIDNIKDCLNLIQNGALVPQISRGKMKDFPTILDDLHAGKIVGRMVMLPEW</sequence>
<keyword evidence="2 4" id="KW-0862">Zinc</keyword>
<evidence type="ECO:0000256" key="1">
    <source>
        <dbReference type="ARBA" id="ARBA00022723"/>
    </source>
</evidence>